<dbReference type="EMBL" id="OW152816">
    <property type="protein sequence ID" value="CAH2066144.1"/>
    <property type="molecule type" value="Genomic_DNA"/>
</dbReference>
<evidence type="ECO:0000313" key="3">
    <source>
        <dbReference type="Proteomes" id="UP000837857"/>
    </source>
</evidence>
<organism evidence="2 3">
    <name type="scientific">Iphiclides podalirius</name>
    <name type="common">scarce swallowtail</name>
    <dbReference type="NCBI Taxonomy" id="110791"/>
    <lineage>
        <taxon>Eukaryota</taxon>
        <taxon>Metazoa</taxon>
        <taxon>Ecdysozoa</taxon>
        <taxon>Arthropoda</taxon>
        <taxon>Hexapoda</taxon>
        <taxon>Insecta</taxon>
        <taxon>Pterygota</taxon>
        <taxon>Neoptera</taxon>
        <taxon>Endopterygota</taxon>
        <taxon>Lepidoptera</taxon>
        <taxon>Glossata</taxon>
        <taxon>Ditrysia</taxon>
        <taxon>Papilionoidea</taxon>
        <taxon>Papilionidae</taxon>
        <taxon>Papilioninae</taxon>
        <taxon>Iphiclides</taxon>
    </lineage>
</organism>
<feature type="chain" id="PRO_5046300677" description="Secreted protein" evidence="1">
    <location>
        <begin position="25"/>
        <end position="145"/>
    </location>
</feature>
<evidence type="ECO:0000313" key="2">
    <source>
        <dbReference type="EMBL" id="CAH2066144.1"/>
    </source>
</evidence>
<reference evidence="2" key="1">
    <citation type="submission" date="2022-03" db="EMBL/GenBank/DDBJ databases">
        <authorList>
            <person name="Martin H S."/>
        </authorList>
    </citation>
    <scope>NUCLEOTIDE SEQUENCE</scope>
</reference>
<dbReference type="Proteomes" id="UP000837857">
    <property type="component" value="Chromosome 4"/>
</dbReference>
<evidence type="ECO:0008006" key="4">
    <source>
        <dbReference type="Google" id="ProtNLM"/>
    </source>
</evidence>
<keyword evidence="1" id="KW-0732">Signal</keyword>
<accession>A0ABN8IUV4</accession>
<sequence>MMRVSSWKLCALSAPLACVAKSLGRATTAPEDWRRETVQGTVGVGRHFIYAGPTSTVALSNGSALGAHGRHRPGRVGLAGTTPGNNRAVDNERVGGAGRRLHAPLAFFPVGWAARRTPCVPRGSAAKRAACASTPYARLTRPESA</sequence>
<protein>
    <recommendedName>
        <fullName evidence="4">Secreted protein</fullName>
    </recommendedName>
</protein>
<gene>
    <name evidence="2" type="ORF">IPOD504_LOCUS13299</name>
</gene>
<name>A0ABN8IUV4_9NEOP</name>
<keyword evidence="3" id="KW-1185">Reference proteome</keyword>
<feature type="signal peptide" evidence="1">
    <location>
        <begin position="1"/>
        <end position="24"/>
    </location>
</feature>
<feature type="non-terminal residue" evidence="2">
    <location>
        <position position="145"/>
    </location>
</feature>
<proteinExistence type="predicted"/>
<evidence type="ECO:0000256" key="1">
    <source>
        <dbReference type="SAM" id="SignalP"/>
    </source>
</evidence>